<evidence type="ECO:0000313" key="1">
    <source>
        <dbReference type="EMBL" id="KAK3077440.1"/>
    </source>
</evidence>
<evidence type="ECO:0000313" key="2">
    <source>
        <dbReference type="Proteomes" id="UP001186974"/>
    </source>
</evidence>
<reference evidence="1" key="1">
    <citation type="submission" date="2024-09" db="EMBL/GenBank/DDBJ databases">
        <title>Black Yeasts Isolated from many extreme environments.</title>
        <authorList>
            <person name="Coleine C."/>
            <person name="Stajich J.E."/>
            <person name="Selbmann L."/>
        </authorList>
    </citation>
    <scope>NUCLEOTIDE SEQUENCE</scope>
    <source>
        <strain evidence="1">CCFEE 5737</strain>
    </source>
</reference>
<sequence>MENEQDLMGHGHRAQWPPSDPFVNLMNSDPNFYTAGESHISHAQPYQFQFQHSDQAGPIQWPVVHEGFVPRQPFGFNDDFNDSSTGRTYNFTYNNGVLGAGTPPPNEEENGSDDDELPPIQSEAIDVPLDADANNATVDPDYSASEAEAQGEEEDSESDREEERRAPPARGRGRPRGRPPKLQGLPWVKRPRVRRGKTGRPRNKERSPGPEYKSLVGKAVTSRIEERYEDAANFARQAIQSDRDIFFGHSLLSDILYHQG</sequence>
<organism evidence="1 2">
    <name type="scientific">Coniosporium uncinatum</name>
    <dbReference type="NCBI Taxonomy" id="93489"/>
    <lineage>
        <taxon>Eukaryota</taxon>
        <taxon>Fungi</taxon>
        <taxon>Dikarya</taxon>
        <taxon>Ascomycota</taxon>
        <taxon>Pezizomycotina</taxon>
        <taxon>Dothideomycetes</taxon>
        <taxon>Dothideomycetes incertae sedis</taxon>
        <taxon>Coniosporium</taxon>
    </lineage>
</organism>
<feature type="non-terminal residue" evidence="1">
    <location>
        <position position="260"/>
    </location>
</feature>
<comment type="caution">
    <text evidence="1">The sequence shown here is derived from an EMBL/GenBank/DDBJ whole genome shotgun (WGS) entry which is preliminary data.</text>
</comment>
<dbReference type="EMBL" id="JAWDJW010002850">
    <property type="protein sequence ID" value="KAK3077440.1"/>
    <property type="molecule type" value="Genomic_DNA"/>
</dbReference>
<accession>A0ACC3DL52</accession>
<proteinExistence type="predicted"/>
<gene>
    <name evidence="1" type="ORF">LTS18_010266</name>
</gene>
<keyword evidence="2" id="KW-1185">Reference proteome</keyword>
<protein>
    <submittedName>
        <fullName evidence="1">Uncharacterized protein</fullName>
    </submittedName>
</protein>
<name>A0ACC3DL52_9PEZI</name>
<dbReference type="Proteomes" id="UP001186974">
    <property type="component" value="Unassembled WGS sequence"/>
</dbReference>